<dbReference type="InterPro" id="IPR041373">
    <property type="entry name" value="RT_RNaseH"/>
</dbReference>
<dbReference type="PROSITE" id="PS50994">
    <property type="entry name" value="INTEGRASE"/>
    <property type="match status" value="1"/>
</dbReference>
<dbReference type="GO" id="GO:0003676">
    <property type="term" value="F:nucleic acid binding"/>
    <property type="evidence" value="ECO:0007669"/>
    <property type="project" value="InterPro"/>
</dbReference>
<dbReference type="CDD" id="cd09274">
    <property type="entry name" value="RNase_HI_RT_Ty3"/>
    <property type="match status" value="1"/>
</dbReference>
<dbReference type="SUPFAM" id="SSF56672">
    <property type="entry name" value="DNA/RNA polymerases"/>
    <property type="match status" value="1"/>
</dbReference>
<keyword evidence="6" id="KW-0695">RNA-directed DNA polymerase</keyword>
<keyword evidence="1" id="KW-0808">Transferase</keyword>
<reference evidence="8" key="2">
    <citation type="submission" date="2021-08" db="EMBL/GenBank/DDBJ databases">
        <authorList>
            <person name="Eriksson T."/>
        </authorList>
    </citation>
    <scope>NUCLEOTIDE SEQUENCE</scope>
    <source>
        <strain evidence="8">Stoneville</strain>
        <tissue evidence="8">Whole head</tissue>
    </source>
</reference>
<evidence type="ECO:0000256" key="1">
    <source>
        <dbReference type="ARBA" id="ARBA00022679"/>
    </source>
</evidence>
<gene>
    <name evidence="8" type="ORF">GEV33_004187</name>
</gene>
<evidence type="ECO:0000256" key="5">
    <source>
        <dbReference type="ARBA" id="ARBA00022801"/>
    </source>
</evidence>
<dbReference type="Gene3D" id="3.10.20.370">
    <property type="match status" value="1"/>
</dbReference>
<keyword evidence="3" id="KW-0540">Nuclease</keyword>
<dbReference type="EMBL" id="JABDTM020017085">
    <property type="protein sequence ID" value="KAH0818604.1"/>
    <property type="molecule type" value="Genomic_DNA"/>
</dbReference>
<keyword evidence="2" id="KW-0548">Nucleotidyltransferase</keyword>
<keyword evidence="4" id="KW-0255">Endonuclease</keyword>
<organism evidence="8 9">
    <name type="scientific">Tenebrio molitor</name>
    <name type="common">Yellow mealworm beetle</name>
    <dbReference type="NCBI Taxonomy" id="7067"/>
    <lineage>
        <taxon>Eukaryota</taxon>
        <taxon>Metazoa</taxon>
        <taxon>Ecdysozoa</taxon>
        <taxon>Arthropoda</taxon>
        <taxon>Hexapoda</taxon>
        <taxon>Insecta</taxon>
        <taxon>Pterygota</taxon>
        <taxon>Neoptera</taxon>
        <taxon>Endopterygota</taxon>
        <taxon>Coleoptera</taxon>
        <taxon>Polyphaga</taxon>
        <taxon>Cucujiformia</taxon>
        <taxon>Tenebrionidae</taxon>
        <taxon>Tenebrio</taxon>
    </lineage>
</organism>
<dbReference type="GO" id="GO:0016787">
    <property type="term" value="F:hydrolase activity"/>
    <property type="evidence" value="ECO:0007669"/>
    <property type="project" value="UniProtKB-KW"/>
</dbReference>
<dbReference type="Gene3D" id="3.30.420.10">
    <property type="entry name" value="Ribonuclease H-like superfamily/Ribonuclease H"/>
    <property type="match status" value="1"/>
</dbReference>
<dbReference type="InterPro" id="IPR036397">
    <property type="entry name" value="RNaseH_sf"/>
</dbReference>
<evidence type="ECO:0000259" key="7">
    <source>
        <dbReference type="PROSITE" id="PS50994"/>
    </source>
</evidence>
<dbReference type="PANTHER" id="PTHR37984:SF5">
    <property type="entry name" value="PROTEIN NYNRIN-LIKE"/>
    <property type="match status" value="1"/>
</dbReference>
<dbReference type="InterPro" id="IPR043128">
    <property type="entry name" value="Rev_trsase/Diguanyl_cyclase"/>
</dbReference>
<name>A0A8J6LDL2_TENMO</name>
<evidence type="ECO:0000256" key="3">
    <source>
        <dbReference type="ARBA" id="ARBA00022722"/>
    </source>
</evidence>
<accession>A0A8J6LDL2</accession>
<feature type="domain" description="Integrase catalytic" evidence="7">
    <location>
        <begin position="502"/>
        <end position="670"/>
    </location>
</feature>
<dbReference type="FunFam" id="3.30.70.270:FF:000003">
    <property type="entry name" value="Transposon Ty3-G Gag-Pol polyprotein"/>
    <property type="match status" value="1"/>
</dbReference>
<sequence>MGQGCFEGGLREIGSLVPRCVLKTDEIGEAVLPVLNISGKDVTVKEGGKMARGETCVEGTRRREVNTVPVVPSEVNTDLTAEEATPVIELINEYKDLVARNMKQIGCTNLTEMDIKLTDDRPVFYRPYRMSFSEREQVKDIVQELIAADIVEPSESPFASPILLVKKKTGDVRLCVDYRALNKKTEKQHYPLPRIDDQLDRLHGQLYYTSLDLSSGYYQVPMSTEAKTNAPSVFQRLINVVLGSLRYDTALAYLDDIIIPSKDVNEGLVKLRKILDRFIKGYALITKPLTDLLRKGCSFHWGELEQQAFDLIKGKLIERPILCVYNPKAYTEVHTDASSVGLAAVLLQKQEDGSLRPISYYSRKTTPEEAGYHSYELECLAIVVALEKYRVYLLGIPFVIKTDCNSLKLLANKKELNPRIGRWFVKLSEFNYTLEYHKAQSNQVADSLSRNPVNQSEEVPITGLPILGIQINTDWDGDQAVLKKFVLYQGRVYKISNEGMWRLYVPDSLRFDIVSTAHRELSHLGPFIKTKNGNKYVIAAIDGYSKYSILKAVSDAGAAGAINFVKDIMMHYGKPNKIISDRGVAFTSESFEAFCNEYEIEHTKVAVATPRANGQVERLNSMILTCTATRTTDVEGTNWDENLFEVQWSINNSVHSVTKRTPFSLVHTYSSNSFLNNPLGDEIRNLNQGLGNTESSAESKVSVDTLLIKNRETMAKQFNKKRRPAVTFNTGDLVLVRTEVPATGQSRKLSPKYRGPYEIVKFIGNDRYLVQDIEDRLKLVSENVSENSISD</sequence>
<evidence type="ECO:0000313" key="8">
    <source>
        <dbReference type="EMBL" id="KAH0818604.1"/>
    </source>
</evidence>
<dbReference type="SUPFAM" id="SSF53098">
    <property type="entry name" value="Ribonuclease H-like"/>
    <property type="match status" value="1"/>
</dbReference>
<dbReference type="InterPro" id="IPR001584">
    <property type="entry name" value="Integrase_cat-core"/>
</dbReference>
<keyword evidence="5" id="KW-0378">Hydrolase</keyword>
<dbReference type="InterPro" id="IPR050951">
    <property type="entry name" value="Retrovirus_Pol_polyprotein"/>
</dbReference>
<dbReference type="InterPro" id="IPR000477">
    <property type="entry name" value="RT_dom"/>
</dbReference>
<dbReference type="Pfam" id="PF00665">
    <property type="entry name" value="rve"/>
    <property type="match status" value="1"/>
</dbReference>
<dbReference type="PANTHER" id="PTHR37984">
    <property type="entry name" value="PROTEIN CBG26694"/>
    <property type="match status" value="1"/>
</dbReference>
<dbReference type="Gene3D" id="3.30.70.270">
    <property type="match status" value="2"/>
</dbReference>
<protein>
    <recommendedName>
        <fullName evidence="7">Integrase catalytic domain-containing protein</fullName>
    </recommendedName>
</protein>
<dbReference type="AlphaFoldDB" id="A0A8J6LDL2"/>
<dbReference type="GO" id="GO:0042575">
    <property type="term" value="C:DNA polymerase complex"/>
    <property type="evidence" value="ECO:0007669"/>
    <property type="project" value="UniProtKB-ARBA"/>
</dbReference>
<evidence type="ECO:0000256" key="2">
    <source>
        <dbReference type="ARBA" id="ARBA00022695"/>
    </source>
</evidence>
<dbReference type="InterPro" id="IPR012337">
    <property type="entry name" value="RNaseH-like_sf"/>
</dbReference>
<evidence type="ECO:0000256" key="4">
    <source>
        <dbReference type="ARBA" id="ARBA00022759"/>
    </source>
</evidence>
<keyword evidence="9" id="KW-1185">Reference proteome</keyword>
<dbReference type="GO" id="GO:0003964">
    <property type="term" value="F:RNA-directed DNA polymerase activity"/>
    <property type="evidence" value="ECO:0007669"/>
    <property type="project" value="UniProtKB-KW"/>
</dbReference>
<dbReference type="GO" id="GO:0004519">
    <property type="term" value="F:endonuclease activity"/>
    <property type="evidence" value="ECO:0007669"/>
    <property type="project" value="UniProtKB-KW"/>
</dbReference>
<dbReference type="Pfam" id="PF00078">
    <property type="entry name" value="RVT_1"/>
    <property type="match status" value="1"/>
</dbReference>
<comment type="caution">
    <text evidence="8">The sequence shown here is derived from an EMBL/GenBank/DDBJ whole genome shotgun (WGS) entry which is preliminary data.</text>
</comment>
<proteinExistence type="predicted"/>
<dbReference type="GO" id="GO:0015074">
    <property type="term" value="P:DNA integration"/>
    <property type="evidence" value="ECO:0007669"/>
    <property type="project" value="InterPro"/>
</dbReference>
<dbReference type="Gene3D" id="3.10.10.10">
    <property type="entry name" value="HIV Type 1 Reverse Transcriptase, subunit A, domain 1"/>
    <property type="match status" value="1"/>
</dbReference>
<reference evidence="8" key="1">
    <citation type="journal article" date="2020" name="J Insects Food Feed">
        <title>The yellow mealworm (Tenebrio molitor) genome: a resource for the emerging insects as food and feed industry.</title>
        <authorList>
            <person name="Eriksson T."/>
            <person name="Andere A."/>
            <person name="Kelstrup H."/>
            <person name="Emery V."/>
            <person name="Picard C."/>
        </authorList>
    </citation>
    <scope>NUCLEOTIDE SEQUENCE</scope>
    <source>
        <strain evidence="8">Stoneville</strain>
        <tissue evidence="8">Whole head</tissue>
    </source>
</reference>
<dbReference type="CDD" id="cd01647">
    <property type="entry name" value="RT_LTR"/>
    <property type="match status" value="1"/>
</dbReference>
<dbReference type="Pfam" id="PF17917">
    <property type="entry name" value="RT_RNaseH"/>
    <property type="match status" value="1"/>
</dbReference>
<evidence type="ECO:0000313" key="9">
    <source>
        <dbReference type="Proteomes" id="UP000719412"/>
    </source>
</evidence>
<evidence type="ECO:0000256" key="6">
    <source>
        <dbReference type="ARBA" id="ARBA00022918"/>
    </source>
</evidence>
<dbReference type="InterPro" id="IPR043502">
    <property type="entry name" value="DNA/RNA_pol_sf"/>
</dbReference>
<dbReference type="Proteomes" id="UP000719412">
    <property type="component" value="Unassembled WGS sequence"/>
</dbReference>